<evidence type="ECO:0000313" key="1">
    <source>
        <dbReference type="EMBL" id="PKG23587.1"/>
    </source>
</evidence>
<dbReference type="Gene3D" id="3.30.1050.10">
    <property type="entry name" value="SCP2 sterol-binding domain"/>
    <property type="match status" value="1"/>
</dbReference>
<name>A0A2N0Z267_9BACI</name>
<gene>
    <name evidence="1" type="ORF">CWS01_11385</name>
</gene>
<keyword evidence="2" id="KW-1185">Reference proteome</keyword>
<comment type="caution">
    <text evidence="1">The sequence shown here is derived from an EMBL/GenBank/DDBJ whole genome shotgun (WGS) entry which is preliminary data.</text>
</comment>
<dbReference type="Proteomes" id="UP000233375">
    <property type="component" value="Unassembled WGS sequence"/>
</dbReference>
<evidence type="ECO:0008006" key="3">
    <source>
        <dbReference type="Google" id="ProtNLM"/>
    </source>
</evidence>
<sequence>MHQLVMRLIDNLNKSNAIKPMLYKKTFILLVKCDEEHYYIELKDVQFRLVEKLDCKPDIVLEGCEKDLQAILLGKTLLRESKKRQNIFITSNFRKVLMLESLFYLGNLHDVAAE</sequence>
<dbReference type="SUPFAM" id="SSF55718">
    <property type="entry name" value="SCP-like"/>
    <property type="match status" value="1"/>
</dbReference>
<proteinExistence type="predicted"/>
<evidence type="ECO:0000313" key="2">
    <source>
        <dbReference type="Proteomes" id="UP000233375"/>
    </source>
</evidence>
<accession>A0A2N0Z267</accession>
<dbReference type="OrthoDB" id="2941267at2"/>
<dbReference type="InterPro" id="IPR036527">
    <property type="entry name" value="SCP2_sterol-bd_dom_sf"/>
</dbReference>
<dbReference type="AlphaFoldDB" id="A0A2N0Z267"/>
<dbReference type="RefSeq" id="WP_101177322.1">
    <property type="nucleotide sequence ID" value="NZ_PISE01000022.1"/>
</dbReference>
<reference evidence="1 2" key="1">
    <citation type="journal article" date="2003" name="Int. J. Syst. Evol. Microbiol.">
        <title>Bacillus nealsonii sp. nov., isolated from a spacecraft-assembly facility, whose spores are gamma-radiation resistant.</title>
        <authorList>
            <person name="Venkateswaran K."/>
            <person name="Kempf M."/>
            <person name="Chen F."/>
            <person name="Satomi M."/>
            <person name="Nicholson W."/>
            <person name="Kern R."/>
        </authorList>
    </citation>
    <scope>NUCLEOTIDE SEQUENCE [LARGE SCALE GENOMIC DNA]</scope>
    <source>
        <strain evidence="1 2">FO-92</strain>
    </source>
</reference>
<dbReference type="EMBL" id="PISE01000022">
    <property type="protein sequence ID" value="PKG23587.1"/>
    <property type="molecule type" value="Genomic_DNA"/>
</dbReference>
<protein>
    <recommendedName>
        <fullName evidence="3">SCP2 domain-containing protein</fullName>
    </recommendedName>
</protein>
<organism evidence="1 2">
    <name type="scientific">Niallia nealsonii</name>
    <dbReference type="NCBI Taxonomy" id="115979"/>
    <lineage>
        <taxon>Bacteria</taxon>
        <taxon>Bacillati</taxon>
        <taxon>Bacillota</taxon>
        <taxon>Bacilli</taxon>
        <taxon>Bacillales</taxon>
        <taxon>Bacillaceae</taxon>
        <taxon>Niallia</taxon>
    </lineage>
</organism>